<dbReference type="EMBL" id="AAYA01000002">
    <property type="protein sequence ID" value="EBA09620.1"/>
    <property type="molecule type" value="Genomic_DNA"/>
</dbReference>
<dbReference type="GO" id="GO:0016787">
    <property type="term" value="F:hydrolase activity"/>
    <property type="evidence" value="ECO:0007669"/>
    <property type="project" value="UniProtKB-UniRule"/>
</dbReference>
<evidence type="ECO:0000259" key="6">
    <source>
        <dbReference type="PROSITE" id="PS51635"/>
    </source>
</evidence>
<gene>
    <name evidence="7" type="ORF">SSE37_07428</name>
</gene>
<dbReference type="PROSITE" id="PS51635">
    <property type="entry name" value="PNPLA"/>
    <property type="match status" value="1"/>
</dbReference>
<evidence type="ECO:0000256" key="5">
    <source>
        <dbReference type="SAM" id="MobiDB-lite"/>
    </source>
</evidence>
<dbReference type="AlphaFoldDB" id="A3JYR7"/>
<sequence>MTEATMTVLGLALGAGGARGWCHIGVLRALEDMGVEPQVVAGCSMGAVVGAAWAGGKLDALEDWARSLTQGKFLKFLDFRLDRGGVIEGKAVTRLIEELELPENIEDLPRPFLAVATDMSTGREIWLRKGNLARAVRASASIPGVFSPTELDGHWLLDGGLINPVPASATRALGATCTIAVHPDARHGKMWEPKPVSGLWDKLGAQLPGTIGGLLPHTKKEAVPGYTEVVAISIEIMMEFMRKAREASDPPDVLLQADLLNAMGLLELYRADVAIAEGRRIAEDARDRIMEVAGVAPDTARMFTTSGSVTGGGDTSSLPPSIAPDKDPGGANDGAPEPVYERVRTGLY</sequence>
<organism evidence="7 8">
    <name type="scientific">Sagittula stellata (strain ATCC 700073 / DSM 11524 / E-37)</name>
    <dbReference type="NCBI Taxonomy" id="388399"/>
    <lineage>
        <taxon>Bacteria</taxon>
        <taxon>Pseudomonadati</taxon>
        <taxon>Pseudomonadota</taxon>
        <taxon>Alphaproteobacteria</taxon>
        <taxon>Rhodobacterales</taxon>
        <taxon>Roseobacteraceae</taxon>
        <taxon>Sagittula</taxon>
    </lineage>
</organism>
<evidence type="ECO:0000313" key="8">
    <source>
        <dbReference type="Proteomes" id="UP000005713"/>
    </source>
</evidence>
<feature type="short sequence motif" description="GXSXG" evidence="4">
    <location>
        <begin position="42"/>
        <end position="46"/>
    </location>
</feature>
<feature type="region of interest" description="Disordered" evidence="5">
    <location>
        <begin position="302"/>
        <end position="348"/>
    </location>
</feature>
<dbReference type="Gene3D" id="3.40.1090.10">
    <property type="entry name" value="Cytosolic phospholipase A2 catalytic domain"/>
    <property type="match status" value="1"/>
</dbReference>
<keyword evidence="3 4" id="KW-0443">Lipid metabolism</keyword>
<reference evidence="7 8" key="1">
    <citation type="submission" date="2006-06" db="EMBL/GenBank/DDBJ databases">
        <authorList>
            <person name="Moran M.A."/>
            <person name="Ferriera S."/>
            <person name="Johnson J."/>
            <person name="Kravitz S."/>
            <person name="Beeson K."/>
            <person name="Sutton G."/>
            <person name="Rogers Y.-H."/>
            <person name="Friedman R."/>
            <person name="Frazier M."/>
            <person name="Venter J.C."/>
        </authorList>
    </citation>
    <scope>NUCLEOTIDE SEQUENCE [LARGE SCALE GENOMIC DNA]</scope>
    <source>
        <strain evidence="7 8">E-37</strain>
    </source>
</reference>
<evidence type="ECO:0000256" key="4">
    <source>
        <dbReference type="PROSITE-ProRule" id="PRU01161"/>
    </source>
</evidence>
<dbReference type="PANTHER" id="PTHR14226">
    <property type="entry name" value="NEUROPATHY TARGET ESTERASE/SWISS CHEESE D.MELANOGASTER"/>
    <property type="match status" value="1"/>
</dbReference>
<dbReference type="SUPFAM" id="SSF52151">
    <property type="entry name" value="FabD/lysophospholipase-like"/>
    <property type="match status" value="1"/>
</dbReference>
<dbReference type="Pfam" id="PF01734">
    <property type="entry name" value="Patatin"/>
    <property type="match status" value="1"/>
</dbReference>
<dbReference type="GO" id="GO:0016042">
    <property type="term" value="P:lipid catabolic process"/>
    <property type="evidence" value="ECO:0007669"/>
    <property type="project" value="UniProtKB-UniRule"/>
</dbReference>
<dbReference type="InterPro" id="IPR002641">
    <property type="entry name" value="PNPLA_dom"/>
</dbReference>
<evidence type="ECO:0000256" key="2">
    <source>
        <dbReference type="ARBA" id="ARBA00022963"/>
    </source>
</evidence>
<feature type="active site" description="Nucleophile" evidence="4">
    <location>
        <position position="44"/>
    </location>
</feature>
<dbReference type="Proteomes" id="UP000005713">
    <property type="component" value="Unassembled WGS sequence"/>
</dbReference>
<dbReference type="RefSeq" id="WP_005855719.1">
    <property type="nucleotide sequence ID" value="NZ_AAYA01000002.1"/>
</dbReference>
<keyword evidence="8" id="KW-1185">Reference proteome</keyword>
<dbReference type="PANTHER" id="PTHR14226:SF76">
    <property type="entry name" value="NTE FAMILY PROTEIN RSSA"/>
    <property type="match status" value="1"/>
</dbReference>
<comment type="caution">
    <text evidence="7">The sequence shown here is derived from an EMBL/GenBank/DDBJ whole genome shotgun (WGS) entry which is preliminary data.</text>
</comment>
<feature type="short sequence motif" description="DGA/G" evidence="4">
    <location>
        <begin position="158"/>
        <end position="160"/>
    </location>
</feature>
<evidence type="ECO:0000256" key="1">
    <source>
        <dbReference type="ARBA" id="ARBA00022801"/>
    </source>
</evidence>
<feature type="compositionally biased region" description="Basic and acidic residues" evidence="5">
    <location>
        <begin position="339"/>
        <end position="348"/>
    </location>
</feature>
<dbReference type="InterPro" id="IPR050301">
    <property type="entry name" value="NTE"/>
</dbReference>
<proteinExistence type="predicted"/>
<evidence type="ECO:0000313" key="7">
    <source>
        <dbReference type="EMBL" id="EBA09620.1"/>
    </source>
</evidence>
<evidence type="ECO:0000256" key="3">
    <source>
        <dbReference type="ARBA" id="ARBA00023098"/>
    </source>
</evidence>
<feature type="domain" description="PNPLA" evidence="6">
    <location>
        <begin position="11"/>
        <end position="171"/>
    </location>
</feature>
<keyword evidence="1 4" id="KW-0378">Hydrolase</keyword>
<name>A3JYR7_SAGS3</name>
<feature type="active site" description="Proton acceptor" evidence="4">
    <location>
        <position position="158"/>
    </location>
</feature>
<accession>A3JYR7</accession>
<dbReference type="InterPro" id="IPR016035">
    <property type="entry name" value="Acyl_Trfase/lysoPLipase"/>
</dbReference>
<keyword evidence="2 4" id="KW-0442">Lipid degradation</keyword>
<protein>
    <submittedName>
        <fullName evidence="7">Patatin</fullName>
    </submittedName>
</protein>
<comment type="caution">
    <text evidence="4">Lacks conserved residue(s) required for the propagation of feature annotation.</text>
</comment>
<dbReference type="eggNOG" id="COG1752">
    <property type="taxonomic scope" value="Bacteria"/>
</dbReference>